<dbReference type="PANTHER" id="PTHR10015">
    <property type="entry name" value="HEAT SHOCK TRANSCRIPTION FACTOR"/>
    <property type="match status" value="1"/>
</dbReference>
<dbReference type="GO" id="GO:0003700">
    <property type="term" value="F:DNA-binding transcription factor activity"/>
    <property type="evidence" value="ECO:0000318"/>
    <property type="project" value="GO_Central"/>
</dbReference>
<dbReference type="FunCoup" id="A0A1U8BNE1">
    <property type="interactions" value="375"/>
</dbReference>
<comment type="subunit">
    <text evidence="2">Homotrimer.</text>
</comment>
<dbReference type="SUPFAM" id="SSF46785">
    <property type="entry name" value="Winged helix' DNA-binding domain"/>
    <property type="match status" value="1"/>
</dbReference>
<evidence type="ECO:0000256" key="8">
    <source>
        <dbReference type="ARBA" id="ARBA00023242"/>
    </source>
</evidence>
<gene>
    <name evidence="14" type="primary">LOC104612735</name>
</gene>
<dbReference type="GO" id="GO:0043565">
    <property type="term" value="F:sequence-specific DNA binding"/>
    <property type="evidence" value="ECO:0007669"/>
    <property type="project" value="InterPro"/>
</dbReference>
<dbReference type="OMA" id="MPSCPAL"/>
<keyword evidence="6" id="KW-0238">DNA-binding</keyword>
<feature type="region of interest" description="Disordered" evidence="11">
    <location>
        <begin position="1"/>
        <end position="21"/>
    </location>
</feature>
<evidence type="ECO:0000256" key="1">
    <source>
        <dbReference type="ARBA" id="ARBA00004123"/>
    </source>
</evidence>
<dbReference type="KEGG" id="nnu:104612735"/>
<dbReference type="InterPro" id="IPR000232">
    <property type="entry name" value="HSF_DNA-bd"/>
</dbReference>
<evidence type="ECO:0000256" key="2">
    <source>
        <dbReference type="ARBA" id="ARBA00011233"/>
    </source>
</evidence>
<keyword evidence="8" id="KW-0539">Nucleus</keyword>
<evidence type="ECO:0000256" key="3">
    <source>
        <dbReference type="ARBA" id="ARBA00022553"/>
    </source>
</evidence>
<dbReference type="RefSeq" id="XP_010278594.1">
    <property type="nucleotide sequence ID" value="XM_010280292.2"/>
</dbReference>
<feature type="coiled-coil region" evidence="10">
    <location>
        <begin position="169"/>
        <end position="196"/>
    </location>
</feature>
<keyword evidence="3" id="KW-0597">Phosphoprotein</keyword>
<dbReference type="SMR" id="A0A1U8BNE1"/>
<dbReference type="PANTHER" id="PTHR10015:SF169">
    <property type="entry name" value="HEAT STRESS TRANSCRIPTION FACTOR B-2B"/>
    <property type="match status" value="1"/>
</dbReference>
<evidence type="ECO:0000313" key="14">
    <source>
        <dbReference type="RefSeq" id="XP_010278594.1"/>
    </source>
</evidence>
<organism evidence="13 14">
    <name type="scientific">Nelumbo nucifera</name>
    <name type="common">Sacred lotus</name>
    <dbReference type="NCBI Taxonomy" id="4432"/>
    <lineage>
        <taxon>Eukaryota</taxon>
        <taxon>Viridiplantae</taxon>
        <taxon>Streptophyta</taxon>
        <taxon>Embryophyta</taxon>
        <taxon>Tracheophyta</taxon>
        <taxon>Spermatophyta</taxon>
        <taxon>Magnoliopsida</taxon>
        <taxon>Proteales</taxon>
        <taxon>Nelumbonaceae</taxon>
        <taxon>Nelumbo</taxon>
    </lineage>
</organism>
<dbReference type="AlphaFoldDB" id="A0A1U8BNE1"/>
<evidence type="ECO:0000256" key="6">
    <source>
        <dbReference type="ARBA" id="ARBA00023125"/>
    </source>
</evidence>
<dbReference type="InterPro" id="IPR036390">
    <property type="entry name" value="WH_DNA-bd_sf"/>
</dbReference>
<sequence>MAPPPVEQIGESTTGDGQRSLPTPFLTKTYQLVDDPSIDDVISWNEDGSTFIVWRPAEFARDLLPKYFKHNNFSSFVRQLNTYGFRKIVPDRWEFANDCFRRGEKKLLCDIHRRKISPAAAVSTVTTATAPAVRTGSPTNSGDDQVVSSTSSPSAVAATVCRTTSCSSTAELLDENERLRKENMHLTHELTQMKNLCNSILALMTKYANSQQENASFLAEKPSSPLDLLPVKRFAEDNNADTGVGQSRVKTEEEEGSPRLFGVSIGVKRAKGSDEEQEHQQQEEKEDPPRSEVKSEPPDQQEHPWLKCSPQPNQRVCN</sequence>
<protein>
    <submittedName>
        <fullName evidence="14">Heat stress transcription factor B-2b-like</fullName>
    </submittedName>
</protein>
<feature type="compositionally biased region" description="Polar residues" evidence="11">
    <location>
        <begin position="10"/>
        <end position="21"/>
    </location>
</feature>
<name>A0A1U8BNE1_NELNU</name>
<keyword evidence="5" id="KW-0346">Stress response</keyword>
<evidence type="ECO:0000256" key="11">
    <source>
        <dbReference type="SAM" id="MobiDB-lite"/>
    </source>
</evidence>
<keyword evidence="4" id="KW-0805">Transcription regulation</keyword>
<dbReference type="OrthoDB" id="60033at2759"/>
<feature type="region of interest" description="Disordered" evidence="11">
    <location>
        <begin position="237"/>
        <end position="318"/>
    </location>
</feature>
<keyword evidence="10" id="KW-0175">Coiled coil</keyword>
<evidence type="ECO:0000256" key="7">
    <source>
        <dbReference type="ARBA" id="ARBA00023163"/>
    </source>
</evidence>
<dbReference type="STRING" id="4432.A0A1U8BNE1"/>
<dbReference type="Proteomes" id="UP000189703">
    <property type="component" value="Unplaced"/>
</dbReference>
<dbReference type="InterPro" id="IPR036388">
    <property type="entry name" value="WH-like_DNA-bd_sf"/>
</dbReference>
<feature type="compositionally biased region" description="Basic and acidic residues" evidence="11">
    <location>
        <begin position="271"/>
        <end position="305"/>
    </location>
</feature>
<evidence type="ECO:0000256" key="9">
    <source>
        <dbReference type="RuleBase" id="RU004020"/>
    </source>
</evidence>
<dbReference type="InParanoid" id="A0A1U8BNE1"/>
<evidence type="ECO:0000256" key="5">
    <source>
        <dbReference type="ARBA" id="ARBA00023016"/>
    </source>
</evidence>
<dbReference type="SMART" id="SM00415">
    <property type="entry name" value="HSF"/>
    <property type="match status" value="1"/>
</dbReference>
<keyword evidence="7" id="KW-0804">Transcription</keyword>
<evidence type="ECO:0000313" key="13">
    <source>
        <dbReference type="Proteomes" id="UP000189703"/>
    </source>
</evidence>
<comment type="subcellular location">
    <subcellularLocation>
        <location evidence="1">Nucleus</location>
    </subcellularLocation>
</comment>
<keyword evidence="13" id="KW-1185">Reference proteome</keyword>
<accession>A0A1U8BNE1</accession>
<evidence type="ECO:0000256" key="4">
    <source>
        <dbReference type="ARBA" id="ARBA00023015"/>
    </source>
</evidence>
<dbReference type="GeneID" id="104612735"/>
<comment type="similarity">
    <text evidence="9">Belongs to the HSF family.</text>
</comment>
<dbReference type="PRINTS" id="PR00056">
    <property type="entry name" value="HSFDOMAIN"/>
</dbReference>
<reference evidence="14" key="1">
    <citation type="submission" date="2025-08" db="UniProtKB">
        <authorList>
            <consortium name="RefSeq"/>
        </authorList>
    </citation>
    <scope>IDENTIFICATION</scope>
</reference>
<feature type="domain" description="HSF-type DNA-binding" evidence="12">
    <location>
        <begin position="64"/>
        <end position="88"/>
    </location>
</feature>
<dbReference type="PROSITE" id="PS00434">
    <property type="entry name" value="HSF_DOMAIN"/>
    <property type="match status" value="1"/>
</dbReference>
<dbReference type="FunFam" id="1.10.10.10:FF:000037">
    <property type="entry name" value="Heat stress transcription factor B-4"/>
    <property type="match status" value="1"/>
</dbReference>
<proteinExistence type="inferred from homology"/>
<evidence type="ECO:0000259" key="12">
    <source>
        <dbReference type="PROSITE" id="PS00434"/>
    </source>
</evidence>
<evidence type="ECO:0000256" key="10">
    <source>
        <dbReference type="SAM" id="Coils"/>
    </source>
</evidence>
<dbReference type="GO" id="GO:0005634">
    <property type="term" value="C:nucleus"/>
    <property type="evidence" value="ECO:0000318"/>
    <property type="project" value="GO_Central"/>
</dbReference>
<dbReference type="eggNOG" id="KOG0627">
    <property type="taxonomic scope" value="Eukaryota"/>
</dbReference>
<dbReference type="Pfam" id="PF00447">
    <property type="entry name" value="HSF_DNA-bind"/>
    <property type="match status" value="1"/>
</dbReference>
<dbReference type="Gene3D" id="1.10.10.10">
    <property type="entry name" value="Winged helix-like DNA-binding domain superfamily/Winged helix DNA-binding domain"/>
    <property type="match status" value="1"/>
</dbReference>